<evidence type="ECO:0000313" key="7">
    <source>
        <dbReference type="EMBL" id="KJY52581.1"/>
    </source>
</evidence>
<dbReference type="InterPro" id="IPR039369">
    <property type="entry name" value="LacA-like"/>
</dbReference>
<dbReference type="Pfam" id="PF12464">
    <property type="entry name" value="Mac"/>
    <property type="match status" value="1"/>
</dbReference>
<protein>
    <recommendedName>
        <fullName evidence="5">Acetyltransferase</fullName>
        <ecNumber evidence="5">2.3.1.-</ecNumber>
    </recommendedName>
</protein>
<dbReference type="InterPro" id="IPR001451">
    <property type="entry name" value="Hexapep"/>
</dbReference>
<feature type="domain" description="Maltose/galactoside acetyltransferase" evidence="6">
    <location>
        <begin position="17"/>
        <end position="71"/>
    </location>
</feature>
<accession>A0A0F4L4S8</accession>
<sequence>MTDDVTAGMSRTGRIEWERMVSGQVYQDTHPDIDRQRERAENLFLEYNRTGPGQKQERRRILEDLLGRVEQDVVINPDFRCEVGCNIRVGSQTLINYGAVMLDNAPITIGRNVWIGPGAGLFCTNHALDYEERKAGACQARPIEICQGAWLGGHVVVLGGVRIGRGAVIGAGSVVTHDIPDQVVAVGNPCTVLRPITDADRTGYLDRIRQRDQENSQDQ</sequence>
<comment type="similarity">
    <text evidence="1 5">Belongs to the transferase hexapeptide repeat family.</text>
</comment>
<keyword evidence="4 5" id="KW-0012">Acyltransferase</keyword>
<dbReference type="SUPFAM" id="SSF51161">
    <property type="entry name" value="Trimeric LpxA-like enzymes"/>
    <property type="match status" value="1"/>
</dbReference>
<dbReference type="Proteomes" id="UP000033648">
    <property type="component" value="Unassembled WGS sequence"/>
</dbReference>
<keyword evidence="3" id="KW-0677">Repeat</keyword>
<evidence type="ECO:0000256" key="2">
    <source>
        <dbReference type="ARBA" id="ARBA00022679"/>
    </source>
</evidence>
<proteinExistence type="inferred from homology"/>
<dbReference type="SMART" id="SM01266">
    <property type="entry name" value="Mac"/>
    <property type="match status" value="1"/>
</dbReference>
<dbReference type="GO" id="GO:0008870">
    <property type="term" value="F:galactoside O-acetyltransferase activity"/>
    <property type="evidence" value="ECO:0007669"/>
    <property type="project" value="TreeGrafter"/>
</dbReference>
<dbReference type="PANTHER" id="PTHR43017">
    <property type="entry name" value="GALACTOSIDE O-ACETYLTRANSFERASE"/>
    <property type="match status" value="1"/>
</dbReference>
<evidence type="ECO:0000256" key="5">
    <source>
        <dbReference type="RuleBase" id="RU367021"/>
    </source>
</evidence>
<dbReference type="Gene3D" id="2.160.10.10">
    <property type="entry name" value="Hexapeptide repeat proteins"/>
    <property type="match status" value="1"/>
</dbReference>
<name>A0A0F4L4S8_9BIFI</name>
<dbReference type="InterPro" id="IPR018357">
    <property type="entry name" value="Hexapep_transf_CS"/>
</dbReference>
<dbReference type="InterPro" id="IPR024688">
    <property type="entry name" value="Mac_dom"/>
</dbReference>
<evidence type="ECO:0000256" key="3">
    <source>
        <dbReference type="ARBA" id="ARBA00022737"/>
    </source>
</evidence>
<dbReference type="EMBL" id="JWME01000004">
    <property type="protein sequence ID" value="KJY52581.1"/>
    <property type="molecule type" value="Genomic_DNA"/>
</dbReference>
<dbReference type="OrthoDB" id="2643438at2"/>
<dbReference type="Pfam" id="PF00132">
    <property type="entry name" value="Hexapep"/>
    <property type="match status" value="1"/>
</dbReference>
<dbReference type="PATRIC" id="fig|1684.4.peg.293"/>
<dbReference type="AlphaFoldDB" id="A0A0F4L4S8"/>
<reference evidence="7 8" key="1">
    <citation type="submission" date="2014-12" db="EMBL/GenBank/DDBJ databases">
        <title>Comparative genomics of the lactic acid bacteria isolated from the honey bee gut.</title>
        <authorList>
            <person name="Ellegaard K.M."/>
            <person name="Tamarit D."/>
            <person name="Javelind E."/>
            <person name="Olofsson T."/>
            <person name="Andersson S.G."/>
            <person name="Vasquez A."/>
        </authorList>
    </citation>
    <scope>NUCLEOTIDE SEQUENCE [LARGE SCALE GENOMIC DNA]</scope>
    <source>
        <strain evidence="7 8">Bin2</strain>
    </source>
</reference>
<dbReference type="FunFam" id="2.160.10.10:FF:000025">
    <property type="entry name" value="Hexapeptide-repeat containing-acetyltransferase"/>
    <property type="match status" value="1"/>
</dbReference>
<gene>
    <name evidence="7" type="ORF">JF69_02740</name>
</gene>
<evidence type="ECO:0000259" key="6">
    <source>
        <dbReference type="SMART" id="SM01266"/>
    </source>
</evidence>
<dbReference type="EC" id="2.3.1.-" evidence="5"/>
<evidence type="ECO:0000256" key="4">
    <source>
        <dbReference type="ARBA" id="ARBA00023315"/>
    </source>
</evidence>
<organism evidence="7 8">
    <name type="scientific">Bifidobacterium asteroides</name>
    <dbReference type="NCBI Taxonomy" id="1684"/>
    <lineage>
        <taxon>Bacteria</taxon>
        <taxon>Bacillati</taxon>
        <taxon>Actinomycetota</taxon>
        <taxon>Actinomycetes</taxon>
        <taxon>Bifidobacteriales</taxon>
        <taxon>Bifidobacteriaceae</taxon>
        <taxon>Bifidobacterium</taxon>
    </lineage>
</organism>
<dbReference type="PROSITE" id="PS00101">
    <property type="entry name" value="HEXAPEP_TRANSFERASES"/>
    <property type="match status" value="1"/>
</dbReference>
<evidence type="ECO:0000313" key="8">
    <source>
        <dbReference type="Proteomes" id="UP000033648"/>
    </source>
</evidence>
<dbReference type="InterPro" id="IPR011004">
    <property type="entry name" value="Trimer_LpxA-like_sf"/>
</dbReference>
<comment type="caution">
    <text evidence="7">The sequence shown here is derived from an EMBL/GenBank/DDBJ whole genome shotgun (WGS) entry which is preliminary data.</text>
</comment>
<keyword evidence="2 5" id="KW-0808">Transferase</keyword>
<dbReference type="CDD" id="cd03357">
    <property type="entry name" value="LbH_MAT_GAT"/>
    <property type="match status" value="1"/>
</dbReference>
<evidence type="ECO:0000256" key="1">
    <source>
        <dbReference type="ARBA" id="ARBA00007274"/>
    </source>
</evidence>
<dbReference type="PANTHER" id="PTHR43017:SF1">
    <property type="entry name" value="ACETYLTRANSFERASE YJL218W-RELATED"/>
    <property type="match status" value="1"/>
</dbReference>